<evidence type="ECO:0000313" key="2">
    <source>
        <dbReference type="EMBL" id="KAK7452684.1"/>
    </source>
</evidence>
<gene>
    <name evidence="2" type="ORF">VKT23_012085</name>
</gene>
<comment type="caution">
    <text evidence="2">The sequence shown here is derived from an EMBL/GenBank/DDBJ whole genome shotgun (WGS) entry which is preliminary data.</text>
</comment>
<sequence>MNKPGIELGFTSPSTKPKPWWEFWEETEHLRFYQGNAMLTREDRIYEATMDFNKDRKWPPQQTQVRAMWDRFQVYIGTLTNAAGDEHIKLKNFVDNPGKVIQTYLSSFMSKSGSQGSEYRIGIIPRLLGFYINFLLRNHVLPDAQREDSLKHALNIIERAKVELPLIIQSARTLPDEWNLACRECFLRKADATDIFASINTPGDTPDTTVKKEEVEIKVEDAAPSSSTGGWGNSTGSWGLSNTEESGVKPETNTGWGSACGSAGGWGTSIDNTTSADSDAWASSASTWGSWDEQSSQTQEEAESKWTPPEPPSLQKFLGPTTFTFTHSAGIAEWSVRRIKSIQPPATGASDTNDITETTSAAVAVERAIESRLWKVVLTPWPTAEWSELKFEESLQNDAPRVLKSSIGKVVLSDGMVVEDGADVEIYTGPLRPHDPLHDDITVFIEEDSVKSILTGMALGGTWVQLLRNEDMEENSEGVLKTTDEGPFESRFWFMENLLRTMTSYHTV</sequence>
<organism evidence="2 3">
    <name type="scientific">Marasmiellus scandens</name>
    <dbReference type="NCBI Taxonomy" id="2682957"/>
    <lineage>
        <taxon>Eukaryota</taxon>
        <taxon>Fungi</taxon>
        <taxon>Dikarya</taxon>
        <taxon>Basidiomycota</taxon>
        <taxon>Agaricomycotina</taxon>
        <taxon>Agaricomycetes</taxon>
        <taxon>Agaricomycetidae</taxon>
        <taxon>Agaricales</taxon>
        <taxon>Marasmiineae</taxon>
        <taxon>Omphalotaceae</taxon>
        <taxon>Marasmiellus</taxon>
    </lineage>
</organism>
<keyword evidence="3" id="KW-1185">Reference proteome</keyword>
<dbReference type="EMBL" id="JBANRG010000028">
    <property type="protein sequence ID" value="KAK7452684.1"/>
    <property type="molecule type" value="Genomic_DNA"/>
</dbReference>
<evidence type="ECO:0000313" key="3">
    <source>
        <dbReference type="Proteomes" id="UP001498398"/>
    </source>
</evidence>
<dbReference type="InterPro" id="IPR018606">
    <property type="entry name" value="Arb1"/>
</dbReference>
<accession>A0ABR1J6W9</accession>
<name>A0ABR1J6W9_9AGAR</name>
<feature type="compositionally biased region" description="Low complexity" evidence="1">
    <location>
        <begin position="273"/>
        <end position="299"/>
    </location>
</feature>
<dbReference type="Pfam" id="PF09692">
    <property type="entry name" value="Arb1"/>
    <property type="match status" value="1"/>
</dbReference>
<feature type="compositionally biased region" description="Low complexity" evidence="1">
    <location>
        <begin position="234"/>
        <end position="243"/>
    </location>
</feature>
<evidence type="ECO:0000256" key="1">
    <source>
        <dbReference type="SAM" id="MobiDB-lite"/>
    </source>
</evidence>
<proteinExistence type="predicted"/>
<protein>
    <submittedName>
        <fullName evidence="2">Uncharacterized protein</fullName>
    </submittedName>
</protein>
<dbReference type="Proteomes" id="UP001498398">
    <property type="component" value="Unassembled WGS sequence"/>
</dbReference>
<feature type="region of interest" description="Disordered" evidence="1">
    <location>
        <begin position="219"/>
        <end position="318"/>
    </location>
</feature>
<reference evidence="2 3" key="1">
    <citation type="submission" date="2024-01" db="EMBL/GenBank/DDBJ databases">
        <title>A draft genome for the cacao thread blight pathogen Marasmiellus scandens.</title>
        <authorList>
            <person name="Baruah I.K."/>
            <person name="Leung J."/>
            <person name="Bukari Y."/>
            <person name="Amoako-Attah I."/>
            <person name="Meinhardt L.W."/>
            <person name="Bailey B.A."/>
            <person name="Cohen S.P."/>
        </authorList>
    </citation>
    <scope>NUCLEOTIDE SEQUENCE [LARGE SCALE GENOMIC DNA]</scope>
    <source>
        <strain evidence="2 3">GH-19</strain>
    </source>
</reference>